<organism evidence="2 3">
    <name type="scientific">Enterospora canceri</name>
    <dbReference type="NCBI Taxonomy" id="1081671"/>
    <lineage>
        <taxon>Eukaryota</taxon>
        <taxon>Fungi</taxon>
        <taxon>Fungi incertae sedis</taxon>
        <taxon>Microsporidia</taxon>
        <taxon>Enterocytozoonidae</taxon>
        <taxon>Enterospora</taxon>
    </lineage>
</organism>
<feature type="signal peptide" evidence="1">
    <location>
        <begin position="1"/>
        <end position="19"/>
    </location>
</feature>
<feature type="chain" id="PRO_5013367733" description="Secreted protein" evidence="1">
    <location>
        <begin position="20"/>
        <end position="92"/>
    </location>
</feature>
<dbReference type="EMBL" id="LWDP01000033">
    <property type="protein sequence ID" value="ORD94100.1"/>
    <property type="molecule type" value="Genomic_DNA"/>
</dbReference>
<dbReference type="AlphaFoldDB" id="A0A1Y1S6N5"/>
<gene>
    <name evidence="2" type="ORF">ECANGB1_2703</name>
</gene>
<protein>
    <recommendedName>
        <fullName evidence="4">Secreted protein</fullName>
    </recommendedName>
</protein>
<reference evidence="2 3" key="1">
    <citation type="journal article" date="2017" name="Environ. Microbiol.">
        <title>Decay of the glycolytic pathway and adaptation to intranuclear parasitism within Enterocytozoonidae microsporidia.</title>
        <authorList>
            <person name="Wiredu Boakye D."/>
            <person name="Jaroenlak P."/>
            <person name="Prachumwat A."/>
            <person name="Williams T.A."/>
            <person name="Bateman K.S."/>
            <person name="Itsathitphaisarn O."/>
            <person name="Sritunyalucksana K."/>
            <person name="Paszkiewicz K.H."/>
            <person name="Moore K.A."/>
            <person name="Stentiford G.D."/>
            <person name="Williams B.A."/>
        </authorList>
    </citation>
    <scope>NUCLEOTIDE SEQUENCE [LARGE SCALE GENOMIC DNA]</scope>
    <source>
        <strain evidence="2 3">GB1</strain>
    </source>
</reference>
<keyword evidence="3" id="KW-1185">Reference proteome</keyword>
<dbReference type="Proteomes" id="UP000192639">
    <property type="component" value="Unassembled WGS sequence"/>
</dbReference>
<dbReference type="VEuPathDB" id="MicrosporidiaDB:ECANGB1_2703"/>
<evidence type="ECO:0000313" key="2">
    <source>
        <dbReference type="EMBL" id="ORD94100.1"/>
    </source>
</evidence>
<evidence type="ECO:0000256" key="1">
    <source>
        <dbReference type="SAM" id="SignalP"/>
    </source>
</evidence>
<comment type="caution">
    <text evidence="2">The sequence shown here is derived from an EMBL/GenBank/DDBJ whole genome shotgun (WGS) entry which is preliminary data.</text>
</comment>
<sequence>MYLIVWVLRCRIFLISDHACVCSKLSLEFFLSEGVKSVMGNVKTSVCNNAIVLRSPIFNIFAVSQSRACYSLLDAAKTRIFVLVVSSHTLFQ</sequence>
<keyword evidence="1" id="KW-0732">Signal</keyword>
<accession>A0A1Y1S6N5</accession>
<proteinExistence type="predicted"/>
<evidence type="ECO:0000313" key="3">
    <source>
        <dbReference type="Proteomes" id="UP000192639"/>
    </source>
</evidence>
<evidence type="ECO:0008006" key="4">
    <source>
        <dbReference type="Google" id="ProtNLM"/>
    </source>
</evidence>
<name>A0A1Y1S6N5_9MICR</name>